<comment type="caution">
    <text evidence="1">The sequence shown here is derived from an EMBL/GenBank/DDBJ whole genome shotgun (WGS) entry which is preliminary data.</text>
</comment>
<dbReference type="OrthoDB" id="9146247at2"/>
<accession>A0A4R6QI22</accession>
<dbReference type="Proteomes" id="UP000295361">
    <property type="component" value="Unassembled WGS sequence"/>
</dbReference>
<sequence>MPEGSSSSVCAGAGAGAGTQWSGRLLRTAASRCSSLLVDDDGSQLTLAHTTGNEGQIFVASSGRGDMTVRNGGAVNAFTLGVGNGWELDSQGSVTLDGTGSTLTLDGVDWHRLSINRGSVTVSGGALLNAAACTNAQLILGQNGGTQRLLISGAGAKLSYADTLNGGLWIGRSGATANLSVANGGAIEGVNLIQVGNTGAVASFNVSGPLSSITYGSSVADLFVGRGAVGVADNANTFNPTVNIGWSSNGVLAIRDGAALRIEGLAPTGPELFFEGAGVIAGNGWGAPSSGRIEVSGPGSKLETLGSNPFITVGGGA</sequence>
<gene>
    <name evidence="1" type="ORF">DES47_10872</name>
</gene>
<evidence type="ECO:0000313" key="2">
    <source>
        <dbReference type="Proteomes" id="UP000295361"/>
    </source>
</evidence>
<protein>
    <submittedName>
        <fullName evidence="1">T5SS/PEP-CTERM-associated repeat protein</fullName>
    </submittedName>
</protein>
<dbReference type="RefSeq" id="WP_133703141.1">
    <property type="nucleotide sequence ID" value="NZ_SNXS01000008.1"/>
</dbReference>
<proteinExistence type="predicted"/>
<dbReference type="EMBL" id="SNXS01000008">
    <property type="protein sequence ID" value="TDP62260.1"/>
    <property type="molecule type" value="Genomic_DNA"/>
</dbReference>
<name>A0A4R6QI22_9BURK</name>
<dbReference type="InParanoid" id="A0A4R6QI22"/>
<keyword evidence="2" id="KW-1185">Reference proteome</keyword>
<dbReference type="AlphaFoldDB" id="A0A4R6QI22"/>
<organism evidence="1 2">
    <name type="scientific">Roseateles toxinivorans</name>
    <dbReference type="NCBI Taxonomy" id="270368"/>
    <lineage>
        <taxon>Bacteria</taxon>
        <taxon>Pseudomonadati</taxon>
        <taxon>Pseudomonadota</taxon>
        <taxon>Betaproteobacteria</taxon>
        <taxon>Burkholderiales</taxon>
        <taxon>Sphaerotilaceae</taxon>
        <taxon>Roseateles</taxon>
    </lineage>
</organism>
<evidence type="ECO:0000313" key="1">
    <source>
        <dbReference type="EMBL" id="TDP62260.1"/>
    </source>
</evidence>
<reference evidence="1 2" key="1">
    <citation type="submission" date="2019-03" db="EMBL/GenBank/DDBJ databases">
        <title>Genomic Encyclopedia of Type Strains, Phase IV (KMG-IV): sequencing the most valuable type-strain genomes for metagenomic binning, comparative biology and taxonomic classification.</title>
        <authorList>
            <person name="Goeker M."/>
        </authorList>
    </citation>
    <scope>NUCLEOTIDE SEQUENCE [LARGE SCALE GENOMIC DNA]</scope>
    <source>
        <strain evidence="1 2">DSM 16998</strain>
    </source>
</reference>